<accession>A0ACB8BAG8</accession>
<organism evidence="1 2">
    <name type="scientific">Leucogyrophana mollusca</name>
    <dbReference type="NCBI Taxonomy" id="85980"/>
    <lineage>
        <taxon>Eukaryota</taxon>
        <taxon>Fungi</taxon>
        <taxon>Dikarya</taxon>
        <taxon>Basidiomycota</taxon>
        <taxon>Agaricomycotina</taxon>
        <taxon>Agaricomycetes</taxon>
        <taxon>Agaricomycetidae</taxon>
        <taxon>Boletales</taxon>
        <taxon>Boletales incertae sedis</taxon>
        <taxon>Leucogyrophana</taxon>
    </lineage>
</organism>
<sequence>MKFIWSKSNKSHIKWLYLLTRYVGLAAFAGNRFIGVGGSHPALSCKSFLSYQVTMTQVLVTLVQTILMLRVYALYNPGATSTIPNAQFNAVCGIVHIGSVMTSFRFAFVAIESILLLLTVIKCIYTFRVTRQPVPLITLLLRDGMLAFIAIVSILIPTSVTLVVDHGKN</sequence>
<proteinExistence type="predicted"/>
<protein>
    <submittedName>
        <fullName evidence="1">Uncharacterized protein</fullName>
    </submittedName>
</protein>
<evidence type="ECO:0000313" key="2">
    <source>
        <dbReference type="Proteomes" id="UP000790709"/>
    </source>
</evidence>
<dbReference type="Proteomes" id="UP000790709">
    <property type="component" value="Unassembled WGS sequence"/>
</dbReference>
<dbReference type="EMBL" id="MU266493">
    <property type="protein sequence ID" value="KAH7922218.1"/>
    <property type="molecule type" value="Genomic_DNA"/>
</dbReference>
<reference evidence="1" key="1">
    <citation type="journal article" date="2021" name="New Phytol.">
        <title>Evolutionary innovations through gain and loss of genes in the ectomycorrhizal Boletales.</title>
        <authorList>
            <person name="Wu G."/>
            <person name="Miyauchi S."/>
            <person name="Morin E."/>
            <person name="Kuo A."/>
            <person name="Drula E."/>
            <person name="Varga T."/>
            <person name="Kohler A."/>
            <person name="Feng B."/>
            <person name="Cao Y."/>
            <person name="Lipzen A."/>
            <person name="Daum C."/>
            <person name="Hundley H."/>
            <person name="Pangilinan J."/>
            <person name="Johnson J."/>
            <person name="Barry K."/>
            <person name="LaButti K."/>
            <person name="Ng V."/>
            <person name="Ahrendt S."/>
            <person name="Min B."/>
            <person name="Choi I.G."/>
            <person name="Park H."/>
            <person name="Plett J.M."/>
            <person name="Magnuson J."/>
            <person name="Spatafora J.W."/>
            <person name="Nagy L.G."/>
            <person name="Henrissat B."/>
            <person name="Grigoriev I.V."/>
            <person name="Yang Z.L."/>
            <person name="Xu J."/>
            <person name="Martin F.M."/>
        </authorList>
    </citation>
    <scope>NUCLEOTIDE SEQUENCE</scope>
    <source>
        <strain evidence="1">KUC20120723A-06</strain>
    </source>
</reference>
<evidence type="ECO:0000313" key="1">
    <source>
        <dbReference type="EMBL" id="KAH7922218.1"/>
    </source>
</evidence>
<comment type="caution">
    <text evidence="1">The sequence shown here is derived from an EMBL/GenBank/DDBJ whole genome shotgun (WGS) entry which is preliminary data.</text>
</comment>
<gene>
    <name evidence="1" type="ORF">BV22DRAFT_673653</name>
</gene>
<keyword evidence="2" id="KW-1185">Reference proteome</keyword>
<name>A0ACB8BAG8_9AGAM</name>